<feature type="domain" description="SbsA Ig-like" evidence="3">
    <location>
        <begin position="48"/>
        <end position="133"/>
    </location>
</feature>
<evidence type="ECO:0000259" key="3">
    <source>
        <dbReference type="Pfam" id="PF13205"/>
    </source>
</evidence>
<keyword evidence="5" id="KW-1185">Reference proteome</keyword>
<evidence type="ECO:0000256" key="2">
    <source>
        <dbReference type="SAM" id="SignalP"/>
    </source>
</evidence>
<dbReference type="RefSeq" id="WP_027445333.1">
    <property type="nucleotide sequence ID" value="NZ_AULJ01000008.1"/>
</dbReference>
<dbReference type="Gene3D" id="2.60.40.1220">
    <property type="match status" value="1"/>
</dbReference>
<dbReference type="InterPro" id="IPR035940">
    <property type="entry name" value="CAP_sf"/>
</dbReference>
<reference evidence="4 5" key="1">
    <citation type="submission" date="2013-08" db="EMBL/GenBank/DDBJ databases">
        <authorList>
            <person name="Huang J."/>
            <person name="Wang G."/>
        </authorList>
    </citation>
    <scope>NUCLEOTIDE SEQUENCE [LARGE SCALE GENOMIC DNA]</scope>
    <source>
        <strain evidence="4 5">BH030004</strain>
    </source>
</reference>
<feature type="chain" id="PRO_5002021621" description="SbsA Ig-like domain-containing protein" evidence="2">
    <location>
        <begin position="25"/>
        <end position="404"/>
    </location>
</feature>
<sequence length="404" mass="46650">MKKLLLAFFLLSFSLFFINNPIHADNWKDRKNYKNKIQGKGMLQADVEYGVPIDKEWTITFKEPMDKESIKNSVLLLDENNAGMERDIEFVDGTKVIKLIPQEPLKPYKQYMVIVTAKAKTEQGDFIKNNYLQPFETALEKPKSSDQNVVHGIEEFKEVMNSQKPDRTLPHPNSGSWQTFLSDDYLSYRVVHEKEGEIVGGYSKTEGDTFHEASVGDVYEAIGTKNLGICTNSYCYKWDKEYTYYYFYKRIPNKFQITAIQWIKRDVDSSPDFHKENLNEIAQGQKTILYDLLNVDRVKLGLEPFERNSEVSELADTHAEKKLNGKLFITNTQKMLQTVDKKITSGDLLYNVSAENVFQGYQGMISDVFQDGFLTNIEHTGVGVGVRFDRDKQKFGYVMINYGY</sequence>
<dbReference type="InterPro" id="IPR014755">
    <property type="entry name" value="Cu-Rt/internalin_Ig-like"/>
</dbReference>
<dbReference type="EMBL" id="AVPF01000029">
    <property type="protein sequence ID" value="KGX86669.1"/>
    <property type="molecule type" value="Genomic_DNA"/>
</dbReference>
<gene>
    <name evidence="4" type="ORF">N783_11780</name>
</gene>
<dbReference type="InterPro" id="IPR032812">
    <property type="entry name" value="SbsA_Ig"/>
</dbReference>
<keyword evidence="1 2" id="KW-0732">Signal</keyword>
<comment type="caution">
    <text evidence="4">The sequence shown here is derived from an EMBL/GenBank/DDBJ whole genome shotgun (WGS) entry which is preliminary data.</text>
</comment>
<dbReference type="Pfam" id="PF13205">
    <property type="entry name" value="Big_5"/>
    <property type="match status" value="1"/>
</dbReference>
<proteinExistence type="predicted"/>
<dbReference type="OrthoDB" id="1094867at2"/>
<evidence type="ECO:0000256" key="1">
    <source>
        <dbReference type="ARBA" id="ARBA00022729"/>
    </source>
</evidence>
<name>A0A0A5G3Q4_9BACI</name>
<dbReference type="STRING" id="1385511.GCA_000425225_00729"/>
<dbReference type="Gene3D" id="3.40.33.10">
    <property type="entry name" value="CAP"/>
    <property type="match status" value="1"/>
</dbReference>
<protein>
    <recommendedName>
        <fullName evidence="3">SbsA Ig-like domain-containing protein</fullName>
    </recommendedName>
</protein>
<dbReference type="AlphaFoldDB" id="A0A0A5G3Q4"/>
<dbReference type="Proteomes" id="UP000030403">
    <property type="component" value="Unassembled WGS sequence"/>
</dbReference>
<organism evidence="4 5">
    <name type="scientific">Pontibacillus marinus BH030004 = DSM 16465</name>
    <dbReference type="NCBI Taxonomy" id="1385511"/>
    <lineage>
        <taxon>Bacteria</taxon>
        <taxon>Bacillati</taxon>
        <taxon>Bacillota</taxon>
        <taxon>Bacilli</taxon>
        <taxon>Bacillales</taxon>
        <taxon>Bacillaceae</taxon>
        <taxon>Pontibacillus</taxon>
    </lineage>
</organism>
<evidence type="ECO:0000313" key="4">
    <source>
        <dbReference type="EMBL" id="KGX86669.1"/>
    </source>
</evidence>
<feature type="signal peptide" evidence="2">
    <location>
        <begin position="1"/>
        <end position="24"/>
    </location>
</feature>
<evidence type="ECO:0000313" key="5">
    <source>
        <dbReference type="Proteomes" id="UP000030403"/>
    </source>
</evidence>
<accession>A0A0A5G3Q4</accession>